<dbReference type="Pfam" id="PF14223">
    <property type="entry name" value="Retrotran_gag_2"/>
    <property type="match status" value="1"/>
</dbReference>
<dbReference type="PANTHER" id="PTHR35317">
    <property type="entry name" value="OS04G0629600 PROTEIN"/>
    <property type="match status" value="1"/>
</dbReference>
<evidence type="ECO:0000313" key="1">
    <source>
        <dbReference type="Proteomes" id="UP000504610"/>
    </source>
</evidence>
<proteinExistence type="predicted"/>
<dbReference type="PANTHER" id="PTHR35317:SF44">
    <property type="entry name" value="RNA-DIRECTED DNA POLYMERASE"/>
    <property type="match status" value="1"/>
</dbReference>
<reference evidence="1" key="1">
    <citation type="journal article" date="2019" name="Database">
        <title>The radish genome database (RadishGD): an integrated information resource for radish genomics.</title>
        <authorList>
            <person name="Yu H.J."/>
            <person name="Baek S."/>
            <person name="Lee Y.J."/>
            <person name="Cho A."/>
            <person name="Mun J.H."/>
        </authorList>
    </citation>
    <scope>NUCLEOTIDE SEQUENCE [LARGE SCALE GENOMIC DNA]</scope>
    <source>
        <strain evidence="1">cv. WK10039</strain>
    </source>
</reference>
<gene>
    <name evidence="2" type="primary">LOC130495700</name>
</gene>
<name>A0A9W3BV44_RAPSA</name>
<reference evidence="2" key="2">
    <citation type="submission" date="2025-08" db="UniProtKB">
        <authorList>
            <consortium name="RefSeq"/>
        </authorList>
    </citation>
    <scope>IDENTIFICATION</scope>
    <source>
        <tissue evidence="2">Leaf</tissue>
    </source>
</reference>
<dbReference type="RefSeq" id="XP_056843152.1">
    <property type="nucleotide sequence ID" value="XM_056987172.1"/>
</dbReference>
<dbReference type="KEGG" id="rsz:130495700"/>
<dbReference type="AlphaFoldDB" id="A0A9W3BV44"/>
<dbReference type="GeneID" id="130495700"/>
<keyword evidence="1" id="KW-1185">Reference proteome</keyword>
<dbReference type="Proteomes" id="UP000504610">
    <property type="component" value="Chromosome 6"/>
</dbReference>
<organism evidence="1 2">
    <name type="scientific">Raphanus sativus</name>
    <name type="common">Radish</name>
    <name type="synonym">Raphanus raphanistrum var. sativus</name>
    <dbReference type="NCBI Taxonomy" id="3726"/>
    <lineage>
        <taxon>Eukaryota</taxon>
        <taxon>Viridiplantae</taxon>
        <taxon>Streptophyta</taxon>
        <taxon>Embryophyta</taxon>
        <taxon>Tracheophyta</taxon>
        <taxon>Spermatophyta</taxon>
        <taxon>Magnoliopsida</taxon>
        <taxon>eudicotyledons</taxon>
        <taxon>Gunneridae</taxon>
        <taxon>Pentapetalae</taxon>
        <taxon>rosids</taxon>
        <taxon>malvids</taxon>
        <taxon>Brassicales</taxon>
        <taxon>Brassicaceae</taxon>
        <taxon>Brassiceae</taxon>
        <taxon>Raphanus</taxon>
    </lineage>
</organism>
<accession>A0A9W3BV44</accession>
<sequence length="210" mass="23768">MGEIVTSSETMKDVGGSSTIKCPMLNNTNYTVWSIRMKLALEVHKVWEVIEGEDITDEDKKVKAEKNSMAKALLFQSIPEAMILQLGGLDTAKKVWEAIKARHVGAERVKEARLQTLMSDFDRLRMKDDETIDDFSGKLSEISSKSSALGVIIEEPKLVKKFLSSIPRKKYIHMVASLEQMLDLNKTSYEDIIGRMKAYEKRICHVPSSR</sequence>
<dbReference type="OrthoDB" id="2013098at2759"/>
<evidence type="ECO:0000313" key="2">
    <source>
        <dbReference type="RefSeq" id="XP_056843152.1"/>
    </source>
</evidence>
<protein>
    <submittedName>
        <fullName evidence="2">Uncharacterized protein LOC130495700</fullName>
    </submittedName>
</protein>